<comment type="caution">
    <text evidence="1">The sequence shown here is derived from an EMBL/GenBank/DDBJ whole genome shotgun (WGS) entry which is preliminary data.</text>
</comment>
<sequence length="169" mass="18323">MSFVPPFDPWALGASLYAPATRPDLLSLGSGKYEGLGSLIYCTEDAIREEDVPRALQNLAATLPLLPKTGGPLRFIRPRNPEVLGALLDLDLSRITGFVLPKIHDGNLGAYMALLDRHAAATGQDRLSVLLTLETREALSEHRMGLLRDLIFQEGWQGRIGGCESAATT</sequence>
<keyword evidence="1" id="KW-0456">Lyase</keyword>
<evidence type="ECO:0000313" key="2">
    <source>
        <dbReference type="Proteomes" id="UP001596297"/>
    </source>
</evidence>
<accession>A0ABW1YHW2</accession>
<reference evidence="2" key="1">
    <citation type="journal article" date="2019" name="Int. J. Syst. Evol. Microbiol.">
        <title>The Global Catalogue of Microorganisms (GCM) 10K type strain sequencing project: providing services to taxonomists for standard genome sequencing and annotation.</title>
        <authorList>
            <consortium name="The Broad Institute Genomics Platform"/>
            <consortium name="The Broad Institute Genome Sequencing Center for Infectious Disease"/>
            <person name="Wu L."/>
            <person name="Ma J."/>
        </authorList>
    </citation>
    <scope>NUCLEOTIDE SEQUENCE [LARGE SCALE GENOMIC DNA]</scope>
    <source>
        <strain evidence="2">CGMCC 1.15772</strain>
    </source>
</reference>
<dbReference type="GO" id="GO:0016829">
    <property type="term" value="F:lyase activity"/>
    <property type="evidence" value="ECO:0007669"/>
    <property type="project" value="UniProtKB-KW"/>
</dbReference>
<dbReference type="Pfam" id="PF15617">
    <property type="entry name" value="C-C_Bond_Lyase"/>
    <property type="match status" value="1"/>
</dbReference>
<dbReference type="Gene3D" id="3.20.20.60">
    <property type="entry name" value="Phosphoenolpyruvate-binding domains"/>
    <property type="match status" value="1"/>
</dbReference>
<gene>
    <name evidence="1" type="ORF">ACFP81_12710</name>
</gene>
<proteinExistence type="predicted"/>
<dbReference type="Proteomes" id="UP001596297">
    <property type="component" value="Unassembled WGS sequence"/>
</dbReference>
<evidence type="ECO:0000313" key="1">
    <source>
        <dbReference type="EMBL" id="MFC6592772.1"/>
    </source>
</evidence>
<dbReference type="RefSeq" id="WP_380083893.1">
    <property type="nucleotide sequence ID" value="NZ_JBHSWD010000002.1"/>
</dbReference>
<dbReference type="InterPro" id="IPR015813">
    <property type="entry name" value="Pyrv/PenolPyrv_kinase-like_dom"/>
</dbReference>
<dbReference type="InterPro" id="IPR039480">
    <property type="entry name" value="C-C_Bond_Lyase-like"/>
</dbReference>
<dbReference type="SUPFAM" id="SSF51621">
    <property type="entry name" value="Phosphoenolpyruvate/pyruvate domain"/>
    <property type="match status" value="1"/>
</dbReference>
<protein>
    <submittedName>
        <fullName evidence="1">HpcH/HpaI aldolase/citrate lyase family protein</fullName>
    </submittedName>
</protein>
<organism evidence="1 2">
    <name type="scientific">Deinococcus lacus</name>
    <dbReference type="NCBI Taxonomy" id="392561"/>
    <lineage>
        <taxon>Bacteria</taxon>
        <taxon>Thermotogati</taxon>
        <taxon>Deinococcota</taxon>
        <taxon>Deinococci</taxon>
        <taxon>Deinococcales</taxon>
        <taxon>Deinococcaceae</taxon>
        <taxon>Deinococcus</taxon>
    </lineage>
</organism>
<keyword evidence="2" id="KW-1185">Reference proteome</keyword>
<dbReference type="InterPro" id="IPR040442">
    <property type="entry name" value="Pyrv_kinase-like_dom_sf"/>
</dbReference>
<dbReference type="EMBL" id="JBHSWD010000002">
    <property type="protein sequence ID" value="MFC6592772.1"/>
    <property type="molecule type" value="Genomic_DNA"/>
</dbReference>
<name>A0ABW1YHW2_9DEIO</name>